<evidence type="ECO:0000256" key="5">
    <source>
        <dbReference type="SAM" id="Phobius"/>
    </source>
</evidence>
<evidence type="ECO:0000256" key="4">
    <source>
        <dbReference type="ARBA" id="ARBA00023136"/>
    </source>
</evidence>
<name>A0A0F6R1I8_9CORY</name>
<dbReference type="GO" id="GO:0140359">
    <property type="term" value="F:ABC-type transporter activity"/>
    <property type="evidence" value="ECO:0007669"/>
    <property type="project" value="InterPro"/>
</dbReference>
<keyword evidence="3 5" id="KW-1133">Transmembrane helix</keyword>
<reference evidence="7 8" key="1">
    <citation type="journal article" date="2015" name="Genome Announc.">
        <title>Complete Genome Sequence of Corynebacterium kutscheri DSM 20755, a Corynebacterial Type Strain with Remarkably Low G+C Content of Chromosomal DNA.</title>
        <authorList>
            <person name="Ruckert C."/>
            <person name="Albersmeier A."/>
            <person name="Winkler A."/>
            <person name="Tauch A."/>
        </authorList>
    </citation>
    <scope>NUCLEOTIDE SEQUENCE [LARGE SCALE GENOMIC DNA]</scope>
    <source>
        <strain evidence="7 8">DSM 20755</strain>
    </source>
</reference>
<dbReference type="NCBIfam" id="TIGR03061">
    <property type="entry name" value="pip_yhgE_Nterm"/>
    <property type="match status" value="1"/>
</dbReference>
<feature type="domain" description="ABC-2 type transporter transmembrane" evidence="6">
    <location>
        <begin position="25"/>
        <end position="218"/>
    </location>
</feature>
<dbReference type="GO" id="GO:0016020">
    <property type="term" value="C:membrane"/>
    <property type="evidence" value="ECO:0007669"/>
    <property type="project" value="UniProtKB-SubCell"/>
</dbReference>
<dbReference type="InterPro" id="IPR051328">
    <property type="entry name" value="T7SS_ABC-Transporter"/>
</dbReference>
<keyword evidence="8" id="KW-1185">Reference proteome</keyword>
<dbReference type="OrthoDB" id="9811483at2"/>
<feature type="transmembrane region" description="Helical" evidence="5">
    <location>
        <begin position="681"/>
        <end position="702"/>
    </location>
</feature>
<feature type="transmembrane region" description="Helical" evidence="5">
    <location>
        <begin position="526"/>
        <end position="547"/>
    </location>
</feature>
<dbReference type="RefSeq" id="WP_046439183.1">
    <property type="nucleotide sequence ID" value="NZ_CP011312.1"/>
</dbReference>
<feature type="transmembrane region" description="Helical" evidence="5">
    <location>
        <begin position="597"/>
        <end position="621"/>
    </location>
</feature>
<organism evidence="7 8">
    <name type="scientific">Corynebacterium kutscheri</name>
    <dbReference type="NCBI Taxonomy" id="35755"/>
    <lineage>
        <taxon>Bacteria</taxon>
        <taxon>Bacillati</taxon>
        <taxon>Actinomycetota</taxon>
        <taxon>Actinomycetes</taxon>
        <taxon>Mycobacteriales</taxon>
        <taxon>Corynebacteriaceae</taxon>
        <taxon>Corynebacterium</taxon>
    </lineage>
</organism>
<feature type="transmembrane region" description="Helical" evidence="5">
    <location>
        <begin position="568"/>
        <end position="591"/>
    </location>
</feature>
<dbReference type="KEGG" id="cku:UL82_04325"/>
<dbReference type="STRING" id="35755.UL82_04325"/>
<dbReference type="HOGENOM" id="CLU_004534_2_0_11"/>
<dbReference type="AlphaFoldDB" id="A0A0F6R1I8"/>
<feature type="transmembrane region" description="Helical" evidence="5">
    <location>
        <begin position="767"/>
        <end position="790"/>
    </location>
</feature>
<sequence>MRTSLTIFRRDFLRLLRTIRVRVIVIGVMLIPALYSWVNISAFWDPYSNTENIRVAVVNEDTGARSTITGPLNIGGQLVQQLHDDHQLGWQFMSASQAEEAVRSGDVFASIRIPEDFSHDFISMFQGTYSQPTLIYEVNEKLNAVAPKITDQGASGLDNAISTAFKKQIATAVSTQLKNSGGTLSKKFRESSTHSADAFNNAASTVDSASTQITELQNSISALRPTVEQAHATLDAVERTLIDAANTLTQVQKLSDDVNNEILNFSGDITHAYVDATTALTQATTNAQTTVTNINSHIANATNQINASTQGLHVLLENSDNTLTQLNSALSNPALPAEITSPLRQTLSDLQAQNAAQKAALNELETARNTTSDTSSSLLQAAENFAQIGQQGTTATQELRDLVHANVPRLTSGLQQVNATAGALSASLSAQQVLVSQAKQLLSGMTEQFSQTNNVLESFKNNLSGIQQGLLTARSDILALYRTIEGDEALNTISSLNTMEVSTFLATPTQLETHAIFPVSNYGSGMASLFSNLSLWIGAFMLLVIFRTEVDPAGLKNLTISSAYLGRFLLLAVFAIGQAIIVSTGNLIIGIDSVNPVVYIATTIIISLCYLSIVFGLVSTFGHIGRGLAVVLVFIQIPGSSGLYPIEMTPQFFQVISPLLPFTYGISAMRETVGGFYGHHYLHSLSVLTIMAIIAFLSCIILRRLLSHVNMLINEELAAGGLIVNEPVRILGSKYKVTDLIYVLKDREGFQESTANKWRWARRNYGLFIRLSIASGLATVVILGVLSRIYPNEKVIFFALACLSTLIVVTIICGLEYIKQSINRDQRLSELSAEELEQQLSEHSKNPRKYIVEQAPLNTAHVVIKEEENS</sequence>
<dbReference type="InterPro" id="IPR017501">
    <property type="entry name" value="Phage_infect_YhgE_C"/>
</dbReference>
<dbReference type="PANTHER" id="PTHR43077:SF10">
    <property type="entry name" value="TRANSPORT PERMEASE PROTEIN"/>
    <property type="match status" value="1"/>
</dbReference>
<dbReference type="NCBIfam" id="TIGR03062">
    <property type="entry name" value="pip_yhgE_Cterm"/>
    <property type="match status" value="1"/>
</dbReference>
<dbReference type="EMBL" id="CP011312">
    <property type="protein sequence ID" value="AKE41063.1"/>
    <property type="molecule type" value="Genomic_DNA"/>
</dbReference>
<evidence type="ECO:0000256" key="1">
    <source>
        <dbReference type="ARBA" id="ARBA00004141"/>
    </source>
</evidence>
<dbReference type="Proteomes" id="UP000033457">
    <property type="component" value="Chromosome"/>
</dbReference>
<accession>A0A0F6R1I8</accession>
<evidence type="ECO:0000313" key="7">
    <source>
        <dbReference type="EMBL" id="AKE41063.1"/>
    </source>
</evidence>
<evidence type="ECO:0000259" key="6">
    <source>
        <dbReference type="Pfam" id="PF12698"/>
    </source>
</evidence>
<keyword evidence="2 5" id="KW-0812">Transmembrane</keyword>
<evidence type="ECO:0000256" key="2">
    <source>
        <dbReference type="ARBA" id="ARBA00022692"/>
    </source>
</evidence>
<feature type="transmembrane region" description="Helical" evidence="5">
    <location>
        <begin position="628"/>
        <end position="646"/>
    </location>
</feature>
<feature type="transmembrane region" description="Helical" evidence="5">
    <location>
        <begin position="796"/>
        <end position="818"/>
    </location>
</feature>
<keyword evidence="4 5" id="KW-0472">Membrane</keyword>
<dbReference type="Pfam" id="PF12698">
    <property type="entry name" value="ABC2_membrane_3"/>
    <property type="match status" value="1"/>
</dbReference>
<dbReference type="Gene3D" id="3.40.1710.10">
    <property type="entry name" value="abc type-2 transporter like domain"/>
    <property type="match status" value="1"/>
</dbReference>
<dbReference type="PANTHER" id="PTHR43077">
    <property type="entry name" value="TRANSPORT PERMEASE YVFS-RELATED"/>
    <property type="match status" value="1"/>
</dbReference>
<dbReference type="InterPro" id="IPR013525">
    <property type="entry name" value="ABC2_TM"/>
</dbReference>
<protein>
    <submittedName>
        <fullName evidence="7">YhgE/Pip-like protein</fullName>
    </submittedName>
</protein>
<feature type="transmembrane region" description="Helical" evidence="5">
    <location>
        <begin position="21"/>
        <end position="44"/>
    </location>
</feature>
<comment type="subcellular location">
    <subcellularLocation>
        <location evidence="1">Membrane</location>
        <topology evidence="1">Multi-pass membrane protein</topology>
    </subcellularLocation>
</comment>
<dbReference type="InterPro" id="IPR017500">
    <property type="entry name" value="Phage_infect_YhgE_N"/>
</dbReference>
<evidence type="ECO:0000256" key="3">
    <source>
        <dbReference type="ARBA" id="ARBA00022989"/>
    </source>
</evidence>
<gene>
    <name evidence="7" type="ORF">UL82_04325</name>
</gene>
<evidence type="ECO:0000313" key="8">
    <source>
        <dbReference type="Proteomes" id="UP000033457"/>
    </source>
</evidence>
<proteinExistence type="predicted"/>